<dbReference type="GO" id="GO:0004888">
    <property type="term" value="F:transmembrane signaling receptor activity"/>
    <property type="evidence" value="ECO:0007669"/>
    <property type="project" value="TreeGrafter"/>
</dbReference>
<keyword evidence="2 5" id="KW-0812">Transmembrane</keyword>
<dbReference type="AlphaFoldDB" id="A0A3Q3F1T3"/>
<dbReference type="SUPFAM" id="SSF48726">
    <property type="entry name" value="Immunoglobulin"/>
    <property type="match status" value="2"/>
</dbReference>
<feature type="signal peptide" evidence="6">
    <location>
        <begin position="1"/>
        <end position="21"/>
    </location>
</feature>
<feature type="chain" id="PRO_5046529819" evidence="6">
    <location>
        <begin position="22"/>
        <end position="341"/>
    </location>
</feature>
<dbReference type="Pfam" id="PF07686">
    <property type="entry name" value="V-set"/>
    <property type="match status" value="1"/>
</dbReference>
<keyword evidence="9" id="KW-1185">Reference proteome</keyword>
<dbReference type="GO" id="GO:0005886">
    <property type="term" value="C:plasma membrane"/>
    <property type="evidence" value="ECO:0007669"/>
    <property type="project" value="TreeGrafter"/>
</dbReference>
<protein>
    <submittedName>
        <fullName evidence="8">Polymeric immunoglobulin receptor-like</fullName>
    </submittedName>
</protein>
<reference evidence="8" key="1">
    <citation type="submission" date="2025-08" db="UniProtKB">
        <authorList>
            <consortium name="Ensembl"/>
        </authorList>
    </citation>
    <scope>IDENTIFICATION</scope>
</reference>
<dbReference type="InterPro" id="IPR013783">
    <property type="entry name" value="Ig-like_fold"/>
</dbReference>
<dbReference type="InterPro" id="IPR036179">
    <property type="entry name" value="Ig-like_dom_sf"/>
</dbReference>
<evidence type="ECO:0000256" key="4">
    <source>
        <dbReference type="SAM" id="MobiDB-lite"/>
    </source>
</evidence>
<keyword evidence="6" id="KW-0732">Signal</keyword>
<dbReference type="PANTHER" id="PTHR11860:SF118">
    <property type="entry name" value="CMRF35-LIKE MOLECULE 3-RELATED"/>
    <property type="match status" value="1"/>
</dbReference>
<accession>A0A3Q3F1T3</accession>
<feature type="domain" description="Immunoglobulin" evidence="7">
    <location>
        <begin position="133"/>
        <end position="219"/>
    </location>
</feature>
<evidence type="ECO:0000256" key="6">
    <source>
        <dbReference type="SAM" id="SignalP"/>
    </source>
</evidence>
<feature type="compositionally biased region" description="Basic and acidic residues" evidence="4">
    <location>
        <begin position="320"/>
        <end position="333"/>
    </location>
</feature>
<evidence type="ECO:0000313" key="8">
    <source>
        <dbReference type="Ensembl" id="ENSLBEP00000013741.1"/>
    </source>
</evidence>
<dbReference type="PANTHER" id="PTHR11860">
    <property type="entry name" value="POLYMERIC-IMMUNOGLOBULIN RECEPTOR"/>
    <property type="match status" value="1"/>
</dbReference>
<proteinExistence type="predicted"/>
<name>A0A3Q3F1T3_9LABR</name>
<dbReference type="Proteomes" id="UP000261660">
    <property type="component" value="Unplaced"/>
</dbReference>
<evidence type="ECO:0000256" key="2">
    <source>
        <dbReference type="ARBA" id="ARBA00022692"/>
    </source>
</evidence>
<dbReference type="InterPro" id="IPR050671">
    <property type="entry name" value="CD300_family_receptors"/>
</dbReference>
<feature type="region of interest" description="Disordered" evidence="4">
    <location>
        <begin position="316"/>
        <end position="341"/>
    </location>
</feature>
<evidence type="ECO:0000256" key="3">
    <source>
        <dbReference type="ARBA" id="ARBA00023136"/>
    </source>
</evidence>
<evidence type="ECO:0000313" key="9">
    <source>
        <dbReference type="Proteomes" id="UP000261660"/>
    </source>
</evidence>
<dbReference type="SMART" id="SM00409">
    <property type="entry name" value="IG"/>
    <property type="match status" value="2"/>
</dbReference>
<dbReference type="InParanoid" id="A0A3Q3F1T3"/>
<comment type="subcellular location">
    <subcellularLocation>
        <location evidence="1">Membrane</location>
    </subcellularLocation>
</comment>
<keyword evidence="3 5" id="KW-0472">Membrane</keyword>
<evidence type="ECO:0000256" key="1">
    <source>
        <dbReference type="ARBA" id="ARBA00004370"/>
    </source>
</evidence>
<dbReference type="GeneTree" id="ENSGT00950000182977"/>
<dbReference type="InterPro" id="IPR003599">
    <property type="entry name" value="Ig_sub"/>
</dbReference>
<keyword evidence="5" id="KW-1133">Transmembrane helix</keyword>
<organism evidence="8 9">
    <name type="scientific">Labrus bergylta</name>
    <name type="common">ballan wrasse</name>
    <dbReference type="NCBI Taxonomy" id="56723"/>
    <lineage>
        <taxon>Eukaryota</taxon>
        <taxon>Metazoa</taxon>
        <taxon>Chordata</taxon>
        <taxon>Craniata</taxon>
        <taxon>Vertebrata</taxon>
        <taxon>Euteleostomi</taxon>
        <taxon>Actinopterygii</taxon>
        <taxon>Neopterygii</taxon>
        <taxon>Teleostei</taxon>
        <taxon>Neoteleostei</taxon>
        <taxon>Acanthomorphata</taxon>
        <taxon>Eupercaria</taxon>
        <taxon>Labriformes</taxon>
        <taxon>Labridae</taxon>
        <taxon>Labrus</taxon>
    </lineage>
</organism>
<reference evidence="8" key="2">
    <citation type="submission" date="2025-09" db="UniProtKB">
        <authorList>
            <consortium name="Ensembl"/>
        </authorList>
    </citation>
    <scope>IDENTIFICATION</scope>
</reference>
<dbReference type="Gene3D" id="2.60.40.10">
    <property type="entry name" value="Immunoglobulins"/>
    <property type="match status" value="2"/>
</dbReference>
<dbReference type="Ensembl" id="ENSLBET00000014500.1">
    <property type="protein sequence ID" value="ENSLBEP00000013741.1"/>
    <property type="gene ID" value="ENSLBEG00000010634.1"/>
</dbReference>
<sequence length="341" mass="38287">MNLSKCHWLNFFLGLVAGIHSVTTVSKVPVKTGGSISLPCLYESKYRNHAKYLCQGYRWSSCSYTVKTNEPRRSGRFSISDDKQQRIFTVTIDRVTLSDSHYWCIVEINNGADDGKRFQLSVTAGRPLLSVDHQEVTGFIGGDVAIRFTYSNRGEIQWCRLGGSCIKEPHGSIDGTRVTIDLKNPDVFNVTLKRLRAESSGWYYCAKGDVRMPVRVTVKERPITTTITTTEITTQLTNISLQPVNHTSAFANTTSEKQSERGPDYLLRFIIPASVLIVIVLVALIFWCVLRQHKLKKAQSSAAAKAEAELTYSVISHRRPNMEKQDPAPDEHVTYSTLAQH</sequence>
<feature type="domain" description="Immunoglobulin" evidence="7">
    <location>
        <begin position="25"/>
        <end position="123"/>
    </location>
</feature>
<dbReference type="STRING" id="56723.ENSLBEP00000013741"/>
<evidence type="ECO:0000259" key="7">
    <source>
        <dbReference type="SMART" id="SM00409"/>
    </source>
</evidence>
<dbReference type="CDD" id="cd05716">
    <property type="entry name" value="IgV_pIgR_like"/>
    <property type="match status" value="1"/>
</dbReference>
<evidence type="ECO:0000256" key="5">
    <source>
        <dbReference type="SAM" id="Phobius"/>
    </source>
</evidence>
<feature type="transmembrane region" description="Helical" evidence="5">
    <location>
        <begin position="265"/>
        <end position="290"/>
    </location>
</feature>
<dbReference type="InterPro" id="IPR013106">
    <property type="entry name" value="Ig_V-set"/>
</dbReference>